<dbReference type="PROSITE" id="PS50878">
    <property type="entry name" value="RT_POL"/>
    <property type="match status" value="1"/>
</dbReference>
<evidence type="ECO:0000313" key="2">
    <source>
        <dbReference type="EMBL" id="GMI84531.1"/>
    </source>
</evidence>
<dbReference type="InterPro" id="IPR036397">
    <property type="entry name" value="RNaseH_sf"/>
</dbReference>
<gene>
    <name evidence="2" type="ORF">HRI_002122400</name>
</gene>
<dbReference type="CDD" id="cd01650">
    <property type="entry name" value="RT_nLTR_like"/>
    <property type="match status" value="1"/>
</dbReference>
<dbReference type="SUPFAM" id="SSF56672">
    <property type="entry name" value="DNA/RNA polymerases"/>
    <property type="match status" value="1"/>
</dbReference>
<dbReference type="SUPFAM" id="SSF56219">
    <property type="entry name" value="DNase I-like"/>
    <property type="match status" value="1"/>
</dbReference>
<dbReference type="PANTHER" id="PTHR33116">
    <property type="entry name" value="REVERSE TRANSCRIPTASE ZINC-BINDING DOMAIN-CONTAINING PROTEIN-RELATED-RELATED"/>
    <property type="match status" value="1"/>
</dbReference>
<dbReference type="GO" id="GO:0003676">
    <property type="term" value="F:nucleic acid binding"/>
    <property type="evidence" value="ECO:0007669"/>
    <property type="project" value="InterPro"/>
</dbReference>
<dbReference type="Gene3D" id="3.30.420.10">
    <property type="entry name" value="Ribonuclease H-like superfamily/Ribonuclease H"/>
    <property type="match status" value="1"/>
</dbReference>
<evidence type="ECO:0000259" key="1">
    <source>
        <dbReference type="PROSITE" id="PS50878"/>
    </source>
</evidence>
<reference evidence="2" key="1">
    <citation type="submission" date="2023-05" db="EMBL/GenBank/DDBJ databases">
        <title>Genome and transcriptome analyses reveal genes involved in the formation of fine ridges on petal epidermal cells in Hibiscus trionum.</title>
        <authorList>
            <person name="Koshimizu S."/>
            <person name="Masuda S."/>
            <person name="Ishii T."/>
            <person name="Shirasu K."/>
            <person name="Hoshino A."/>
            <person name="Arita M."/>
        </authorList>
    </citation>
    <scope>NUCLEOTIDE SEQUENCE</scope>
    <source>
        <strain evidence="2">Hamamatsu line</strain>
    </source>
</reference>
<proteinExistence type="predicted"/>
<dbReference type="CDD" id="cd06222">
    <property type="entry name" value="RNase_H_like"/>
    <property type="match status" value="1"/>
</dbReference>
<dbReference type="Pfam" id="PF00078">
    <property type="entry name" value="RVT_1"/>
    <property type="match status" value="1"/>
</dbReference>
<dbReference type="GO" id="GO:0004523">
    <property type="term" value="F:RNA-DNA hybrid ribonuclease activity"/>
    <property type="evidence" value="ECO:0007669"/>
    <property type="project" value="InterPro"/>
</dbReference>
<dbReference type="Gene3D" id="3.60.10.10">
    <property type="entry name" value="Endonuclease/exonuclease/phosphatase"/>
    <property type="match status" value="1"/>
</dbReference>
<dbReference type="InterPro" id="IPR012337">
    <property type="entry name" value="RNaseH-like_sf"/>
</dbReference>
<dbReference type="InterPro" id="IPR026960">
    <property type="entry name" value="RVT-Znf"/>
</dbReference>
<dbReference type="AlphaFoldDB" id="A0A9W7M1U9"/>
<evidence type="ECO:0000313" key="3">
    <source>
        <dbReference type="Proteomes" id="UP001165190"/>
    </source>
</evidence>
<dbReference type="InterPro" id="IPR005135">
    <property type="entry name" value="Endo/exonuclease/phosphatase"/>
</dbReference>
<accession>A0A9W7M1U9</accession>
<dbReference type="InterPro" id="IPR044730">
    <property type="entry name" value="RNase_H-like_dom_plant"/>
</dbReference>
<dbReference type="InterPro" id="IPR000477">
    <property type="entry name" value="RT_dom"/>
</dbReference>
<dbReference type="PANTHER" id="PTHR33116:SF86">
    <property type="entry name" value="REVERSE TRANSCRIPTASE DOMAIN-CONTAINING PROTEIN"/>
    <property type="match status" value="1"/>
</dbReference>
<sequence>MKLLSWNVRGLGKSRTVECLRQKLREERPSLIFLIETKVNESKMAGIRRKCGYTNGFDVGAIGRSGGLSIGWFYGAPKEQRREESWNLLRSLNDTPEIPWPVIGDFNEIVLASEKQGVVFVIQGRWTDSCESEVKKLWESSSGEFLERLKQVCSGLNNWFKRLKKDKGLTVADLKAKLENLNELTPLDEVLGEILDVKLAMNLELDKEEMYWEQRARSNWLKHGDRNTTFFHRCASQRKRRNVIRSLENDSGVLCVDEREMGKVARDYFLQLFDSKGVADCSSILNGVPRCISDEMNSTLSRPFIAKEFWDALNSMCPLKAAGEDGLGALFYQKFWHIFGEEVVRFGISVLSGEVPMSSINQTRIVLILKKDNPTGMAHFRPISLCNVLYKIFSKVLVNRFQAVLHLCIDEAQSAFVPGRLITDNVLAAFEIIHSMRSKRTGKKGYYALKLDMSKAYDLVEWPFIEAMMLKMGFSPNWVSLVLNCISSVSYSVVLNGKVGEMFVPSRGLRQGDPLSPYLFLLCSEGLSSLLRQEHEDIGIRINRSAPRVTHLFFADDSLIFRDATSRCATKLWQLLKLYESCSGQVVNFEKSGIFFSANCIEENKEDVRRILGISSALRPEKYLGLPMLVGRNKKKAFMSLRDRLVACISAWSPRSLSQGGKVVFIKSILQAIPTYTMSCFLLPKTFCSDLESVMARFWWQNVKEKREIHWCLWSDLCQLREEGGLGFRDMAKFNIALLAKQGWRLIQNPLSLSIWSTRGLLEMGLGYRVGDGRSISIWNDFLLPGHVPKRVQSTPIASLSKVSYLMDDSGSSWNISLVNEVFNPEKAEEVLSIPLSSYCTQDRLIWTGEHSGVYSVRSGYRLLLPANTIPNLEHETFKLVWQVNCPSKMNVQCWKFLRNFVPTKCNLCVRRVISDPTCARCLQEPEDVAHNVSFSSWLLDLFKHVGSNKSTEILVTLWAIWTARNKFIFEGATTRPIDTVISIKGYAMDIRLVSNRTGFNNSSACARWTAPTAPCVKVNVDAGFNKNTKSATLGVAIRNVEGYFLGASSTVPYRVSSSFAAEAQAVIQGLRLALDLGFEQLEVQGDSRSIISKLASESSDSSEVAALISEAKGLSLNFRRCDFSFVHRSGNSVAHALSKFRQSVDFDHFWVDEVPPRIEAAAAADRR</sequence>
<dbReference type="InterPro" id="IPR002156">
    <property type="entry name" value="RNaseH_domain"/>
</dbReference>
<dbReference type="EMBL" id="BSYR01000020">
    <property type="protein sequence ID" value="GMI84531.1"/>
    <property type="molecule type" value="Genomic_DNA"/>
</dbReference>
<dbReference type="Pfam" id="PF03372">
    <property type="entry name" value="Exo_endo_phos"/>
    <property type="match status" value="1"/>
</dbReference>
<dbReference type="SUPFAM" id="SSF53098">
    <property type="entry name" value="Ribonuclease H-like"/>
    <property type="match status" value="1"/>
</dbReference>
<dbReference type="Pfam" id="PF13966">
    <property type="entry name" value="zf-RVT"/>
    <property type="match status" value="1"/>
</dbReference>
<dbReference type="Proteomes" id="UP001165190">
    <property type="component" value="Unassembled WGS sequence"/>
</dbReference>
<comment type="caution">
    <text evidence="2">The sequence shown here is derived from an EMBL/GenBank/DDBJ whole genome shotgun (WGS) entry which is preliminary data.</text>
</comment>
<feature type="domain" description="Reverse transcriptase" evidence="1">
    <location>
        <begin position="349"/>
        <end position="616"/>
    </location>
</feature>
<dbReference type="InterPro" id="IPR036691">
    <property type="entry name" value="Endo/exonu/phosph_ase_sf"/>
</dbReference>
<dbReference type="Pfam" id="PF13456">
    <property type="entry name" value="RVT_3"/>
    <property type="match status" value="1"/>
</dbReference>
<organism evidence="2 3">
    <name type="scientific">Hibiscus trionum</name>
    <name type="common">Flower of an hour</name>
    <dbReference type="NCBI Taxonomy" id="183268"/>
    <lineage>
        <taxon>Eukaryota</taxon>
        <taxon>Viridiplantae</taxon>
        <taxon>Streptophyta</taxon>
        <taxon>Embryophyta</taxon>
        <taxon>Tracheophyta</taxon>
        <taxon>Spermatophyta</taxon>
        <taxon>Magnoliopsida</taxon>
        <taxon>eudicotyledons</taxon>
        <taxon>Gunneridae</taxon>
        <taxon>Pentapetalae</taxon>
        <taxon>rosids</taxon>
        <taxon>malvids</taxon>
        <taxon>Malvales</taxon>
        <taxon>Malvaceae</taxon>
        <taxon>Malvoideae</taxon>
        <taxon>Hibiscus</taxon>
    </lineage>
</organism>
<dbReference type="InterPro" id="IPR043502">
    <property type="entry name" value="DNA/RNA_pol_sf"/>
</dbReference>
<name>A0A9W7M1U9_HIBTR</name>
<protein>
    <recommendedName>
        <fullName evidence="1">Reverse transcriptase domain-containing protein</fullName>
    </recommendedName>
</protein>
<keyword evidence="3" id="KW-1185">Reference proteome</keyword>
<dbReference type="OrthoDB" id="1750965at2759"/>